<evidence type="ECO:0000313" key="11">
    <source>
        <dbReference type="EMBL" id="SPO01212.1"/>
    </source>
</evidence>
<dbReference type="InterPro" id="IPR036259">
    <property type="entry name" value="MFS_trans_sf"/>
</dbReference>
<feature type="transmembrane region" description="Helical" evidence="9">
    <location>
        <begin position="365"/>
        <end position="389"/>
    </location>
</feature>
<dbReference type="SUPFAM" id="SSF103473">
    <property type="entry name" value="MFS general substrate transporter"/>
    <property type="match status" value="1"/>
</dbReference>
<evidence type="ECO:0000313" key="12">
    <source>
        <dbReference type="Proteomes" id="UP001187682"/>
    </source>
</evidence>
<dbReference type="PROSITE" id="PS50850">
    <property type="entry name" value="MFS"/>
    <property type="match status" value="1"/>
</dbReference>
<evidence type="ECO:0000256" key="4">
    <source>
        <dbReference type="ARBA" id="ARBA00022692"/>
    </source>
</evidence>
<dbReference type="PRINTS" id="PR00171">
    <property type="entry name" value="SUGRTRNSPORT"/>
</dbReference>
<feature type="transmembrane region" description="Helical" evidence="9">
    <location>
        <begin position="105"/>
        <end position="126"/>
    </location>
</feature>
<evidence type="ECO:0000256" key="5">
    <source>
        <dbReference type="ARBA" id="ARBA00022989"/>
    </source>
</evidence>
<dbReference type="PROSITE" id="PS00217">
    <property type="entry name" value="SUGAR_TRANSPORT_2"/>
    <property type="match status" value="1"/>
</dbReference>
<dbReference type="PANTHER" id="PTHR48022">
    <property type="entry name" value="PLASTIDIC GLUCOSE TRANSPORTER 4"/>
    <property type="match status" value="1"/>
</dbReference>
<sequence length="511" mass="55086">MRLIIYLIALLTALGGLVFGFDSGIIATTFGHESFRTTMYGPSQANAALTGAIVSVYNAGQSLGGPSVGYLADKFSRKYTISFAAFLSIVGAALQASATHVGMMIAGRLVAGVACGQLLAVVPVYIAEVAPPKHRGFLVGLQGMMVAIGFGLANWVGYAGSYASGSATWRIPLAMQIPIPIILMISVLFVPFSPRWLMRQDRIEEAKQVLVRLRGSDANASELLAQEVIQIQEQLKLEKEQSGTGWVTSLKALFSRRFIRRTATAAFIVVQGQLSGAPVIQNYQTIFYAQVGFTGKTSLLISGVYGLMGVIGTALYLAFVADKWPRARTLWSGSFILAANISICMALSARFGGNAVSRNMDGARASIAFIFIYSAVFAMFFNAMIWVVPSELFPMFLRSKGVAFAVFMKSVVAIVLSQITPVAMEQVAWRYYALFVASNVTAGILYFFFLPETGGKSLEEIAELFGDTLATERIGEIEVDAKNAALADEEEGDNVRDPTGEEGHRVPQKGQ</sequence>
<evidence type="ECO:0000259" key="10">
    <source>
        <dbReference type="PROSITE" id="PS50850"/>
    </source>
</evidence>
<reference evidence="11" key="1">
    <citation type="submission" date="2018-03" db="EMBL/GenBank/DDBJ databases">
        <authorList>
            <person name="Guldener U."/>
        </authorList>
    </citation>
    <scope>NUCLEOTIDE SEQUENCE</scope>
</reference>
<protein>
    <submittedName>
        <fullName evidence="11">Related to transporter (Major facilitator superfamily)</fullName>
    </submittedName>
</protein>
<dbReference type="Pfam" id="PF00083">
    <property type="entry name" value="Sugar_tr"/>
    <property type="match status" value="1"/>
</dbReference>
<feature type="compositionally biased region" description="Basic and acidic residues" evidence="8">
    <location>
        <begin position="493"/>
        <end position="505"/>
    </location>
</feature>
<gene>
    <name evidence="11" type="ORF">DNG_03959</name>
</gene>
<dbReference type="EMBL" id="ONZQ02000004">
    <property type="protein sequence ID" value="SPO01212.1"/>
    <property type="molecule type" value="Genomic_DNA"/>
</dbReference>
<feature type="transmembrane region" description="Helical" evidence="9">
    <location>
        <begin position="331"/>
        <end position="353"/>
    </location>
</feature>
<feature type="transmembrane region" description="Helical" evidence="9">
    <location>
        <begin position="81"/>
        <end position="99"/>
    </location>
</feature>
<name>A0AAE8MXY3_9PEZI</name>
<feature type="transmembrane region" description="Helical" evidence="9">
    <location>
        <begin position="138"/>
        <end position="157"/>
    </location>
</feature>
<feature type="transmembrane region" description="Helical" evidence="9">
    <location>
        <begin position="169"/>
        <end position="192"/>
    </location>
</feature>
<keyword evidence="3 7" id="KW-0813">Transport</keyword>
<dbReference type="InterPro" id="IPR020846">
    <property type="entry name" value="MFS_dom"/>
</dbReference>
<feature type="region of interest" description="Disordered" evidence="8">
    <location>
        <begin position="484"/>
        <end position="511"/>
    </location>
</feature>
<evidence type="ECO:0000256" key="8">
    <source>
        <dbReference type="SAM" id="MobiDB-lite"/>
    </source>
</evidence>
<dbReference type="InterPro" id="IPR005829">
    <property type="entry name" value="Sugar_transporter_CS"/>
</dbReference>
<feature type="transmembrane region" description="Helical" evidence="9">
    <location>
        <begin position="401"/>
        <end position="419"/>
    </location>
</feature>
<dbReference type="InterPro" id="IPR005828">
    <property type="entry name" value="MFS_sugar_transport-like"/>
</dbReference>
<dbReference type="FunFam" id="1.20.1250.20:FF:000134">
    <property type="entry name" value="MFS sugar transporter protein"/>
    <property type="match status" value="1"/>
</dbReference>
<evidence type="ECO:0000256" key="9">
    <source>
        <dbReference type="SAM" id="Phobius"/>
    </source>
</evidence>
<evidence type="ECO:0000256" key="6">
    <source>
        <dbReference type="ARBA" id="ARBA00023136"/>
    </source>
</evidence>
<keyword evidence="5 9" id="KW-1133">Transmembrane helix</keyword>
<evidence type="ECO:0000256" key="7">
    <source>
        <dbReference type="RuleBase" id="RU003346"/>
    </source>
</evidence>
<dbReference type="GO" id="GO:0005351">
    <property type="term" value="F:carbohydrate:proton symporter activity"/>
    <property type="evidence" value="ECO:0007669"/>
    <property type="project" value="TreeGrafter"/>
</dbReference>
<dbReference type="GO" id="GO:0016020">
    <property type="term" value="C:membrane"/>
    <property type="evidence" value="ECO:0007669"/>
    <property type="project" value="UniProtKB-SubCell"/>
</dbReference>
<comment type="subcellular location">
    <subcellularLocation>
        <location evidence="1">Membrane</location>
        <topology evidence="1">Multi-pass membrane protein</topology>
    </subcellularLocation>
</comment>
<organism evidence="11 12">
    <name type="scientific">Cephalotrichum gorgonifer</name>
    <dbReference type="NCBI Taxonomy" id="2041049"/>
    <lineage>
        <taxon>Eukaryota</taxon>
        <taxon>Fungi</taxon>
        <taxon>Dikarya</taxon>
        <taxon>Ascomycota</taxon>
        <taxon>Pezizomycotina</taxon>
        <taxon>Sordariomycetes</taxon>
        <taxon>Hypocreomycetidae</taxon>
        <taxon>Microascales</taxon>
        <taxon>Microascaceae</taxon>
        <taxon>Cephalotrichum</taxon>
    </lineage>
</organism>
<keyword evidence="4 9" id="KW-0812">Transmembrane</keyword>
<feature type="transmembrane region" description="Helical" evidence="9">
    <location>
        <begin position="431"/>
        <end position="449"/>
    </location>
</feature>
<dbReference type="PANTHER" id="PTHR48022:SF11">
    <property type="entry name" value="MONOSACCHARIDE TRANSPORTER (HXT8), PUTATIVE (AFU_ORTHOLOGUE AFUA_2G08120)-RELATED"/>
    <property type="match status" value="1"/>
</dbReference>
<evidence type="ECO:0000256" key="2">
    <source>
        <dbReference type="ARBA" id="ARBA00010992"/>
    </source>
</evidence>
<keyword evidence="12" id="KW-1185">Reference proteome</keyword>
<dbReference type="InterPro" id="IPR050360">
    <property type="entry name" value="MFS_Sugar_Transporters"/>
</dbReference>
<evidence type="ECO:0000256" key="1">
    <source>
        <dbReference type="ARBA" id="ARBA00004141"/>
    </source>
</evidence>
<comment type="similarity">
    <text evidence="2 7">Belongs to the major facilitator superfamily. Sugar transporter (TC 2.A.1.1) family.</text>
</comment>
<dbReference type="NCBIfam" id="TIGR00879">
    <property type="entry name" value="SP"/>
    <property type="match status" value="1"/>
</dbReference>
<feature type="domain" description="Major facilitator superfamily (MFS) profile" evidence="10">
    <location>
        <begin position="8"/>
        <end position="454"/>
    </location>
</feature>
<comment type="caution">
    <text evidence="11">The sequence shown here is derived from an EMBL/GenBank/DDBJ whole genome shotgun (WGS) entry which is preliminary data.</text>
</comment>
<evidence type="ECO:0000256" key="3">
    <source>
        <dbReference type="ARBA" id="ARBA00022448"/>
    </source>
</evidence>
<feature type="transmembrane region" description="Helical" evidence="9">
    <location>
        <begin position="299"/>
        <end position="319"/>
    </location>
</feature>
<dbReference type="AlphaFoldDB" id="A0AAE8MXY3"/>
<accession>A0AAE8MXY3</accession>
<keyword evidence="6 9" id="KW-0472">Membrane</keyword>
<feature type="transmembrane region" description="Helical" evidence="9">
    <location>
        <begin position="44"/>
        <end position="60"/>
    </location>
</feature>
<proteinExistence type="inferred from homology"/>
<dbReference type="Proteomes" id="UP001187682">
    <property type="component" value="Unassembled WGS sequence"/>
</dbReference>
<dbReference type="InterPro" id="IPR003663">
    <property type="entry name" value="Sugar/inositol_transpt"/>
</dbReference>
<dbReference type="Gene3D" id="1.20.1250.20">
    <property type="entry name" value="MFS general substrate transporter like domains"/>
    <property type="match status" value="1"/>
</dbReference>